<feature type="chain" id="PRO_5032734137" evidence="2">
    <location>
        <begin position="31"/>
        <end position="287"/>
    </location>
</feature>
<evidence type="ECO:0000259" key="3">
    <source>
        <dbReference type="SMART" id="SM00062"/>
    </source>
</evidence>
<gene>
    <name evidence="4" type="ORF">GGR25_004533</name>
</gene>
<keyword evidence="5" id="KW-1185">Reference proteome</keyword>
<feature type="signal peptide" evidence="2">
    <location>
        <begin position="1"/>
        <end position="30"/>
    </location>
</feature>
<accession>A0A840AST7</accession>
<dbReference type="InterPro" id="IPR001638">
    <property type="entry name" value="Solute-binding_3/MltF_N"/>
</dbReference>
<dbReference type="SMART" id="SM00062">
    <property type="entry name" value="PBPb"/>
    <property type="match status" value="1"/>
</dbReference>
<evidence type="ECO:0000256" key="2">
    <source>
        <dbReference type="SAM" id="SignalP"/>
    </source>
</evidence>
<dbReference type="PANTHER" id="PTHR35936">
    <property type="entry name" value="MEMBRANE-BOUND LYTIC MUREIN TRANSGLYCOSYLASE F"/>
    <property type="match status" value="1"/>
</dbReference>
<protein>
    <submittedName>
        <fullName evidence="4">Polar amino acid transport system substrate-binding protein</fullName>
    </submittedName>
</protein>
<dbReference type="Proteomes" id="UP000553963">
    <property type="component" value="Unassembled WGS sequence"/>
</dbReference>
<dbReference type="AlphaFoldDB" id="A0A840AST7"/>
<name>A0A840AST7_9HYPH</name>
<dbReference type="Pfam" id="PF00497">
    <property type="entry name" value="SBP_bac_3"/>
    <property type="match status" value="1"/>
</dbReference>
<reference evidence="4 5" key="1">
    <citation type="submission" date="2020-08" db="EMBL/GenBank/DDBJ databases">
        <title>Genomic Encyclopedia of Type Strains, Phase IV (KMG-IV): sequencing the most valuable type-strain genomes for metagenomic binning, comparative biology and taxonomic classification.</title>
        <authorList>
            <person name="Goeker M."/>
        </authorList>
    </citation>
    <scope>NUCLEOTIDE SEQUENCE [LARGE SCALE GENOMIC DNA]</scope>
    <source>
        <strain evidence="4 5">DSM 25966</strain>
    </source>
</reference>
<dbReference type="RefSeq" id="WP_183401110.1">
    <property type="nucleotide sequence ID" value="NZ_JACIDS010000006.1"/>
</dbReference>
<dbReference type="SUPFAM" id="SSF53850">
    <property type="entry name" value="Periplasmic binding protein-like II"/>
    <property type="match status" value="1"/>
</dbReference>
<evidence type="ECO:0000256" key="1">
    <source>
        <dbReference type="ARBA" id="ARBA00022729"/>
    </source>
</evidence>
<evidence type="ECO:0000313" key="5">
    <source>
        <dbReference type="Proteomes" id="UP000553963"/>
    </source>
</evidence>
<feature type="domain" description="Solute-binding protein family 3/N-terminal" evidence="3">
    <location>
        <begin position="57"/>
        <end position="285"/>
    </location>
</feature>
<sequence>MQPRFAIRTILLALLAACTAGLVAPPPARAAENGPVIPDFFDPNRRLDRPAAGSVGSIRFTTTDDFPPFSFPGPDGQPAGFNVDLARAICNELEVPCTIQVRPFDGLLDTVAAGRVDAAIAGIAITPDSRAKVAFSDVYLRPAARFVARRAEATKPIGPDALAGRKVAVVKGSAHEAFLAALFPKAERIGFDTGADAEAALKNGSVDLLFGDGVRLAFWLQSEPAGGCCAFAGGPYLEPHFFGEGLAIALPPDRTDLRRAIDWALDSLYDKGVFAELYLRYFPVGYF</sequence>
<dbReference type="PANTHER" id="PTHR35936:SF35">
    <property type="entry name" value="L-CYSTINE-BINDING PROTEIN TCYJ"/>
    <property type="match status" value="1"/>
</dbReference>
<proteinExistence type="predicted"/>
<comment type="caution">
    <text evidence="4">The sequence shown here is derived from an EMBL/GenBank/DDBJ whole genome shotgun (WGS) entry which is preliminary data.</text>
</comment>
<evidence type="ECO:0000313" key="4">
    <source>
        <dbReference type="EMBL" id="MBB3933460.1"/>
    </source>
</evidence>
<organism evidence="4 5">
    <name type="scientific">Kaistia hirudinis</name>
    <dbReference type="NCBI Taxonomy" id="1293440"/>
    <lineage>
        <taxon>Bacteria</taxon>
        <taxon>Pseudomonadati</taxon>
        <taxon>Pseudomonadota</taxon>
        <taxon>Alphaproteobacteria</taxon>
        <taxon>Hyphomicrobiales</taxon>
        <taxon>Kaistiaceae</taxon>
        <taxon>Kaistia</taxon>
    </lineage>
</organism>
<dbReference type="Gene3D" id="3.40.190.10">
    <property type="entry name" value="Periplasmic binding protein-like II"/>
    <property type="match status" value="2"/>
</dbReference>
<dbReference type="EMBL" id="JACIDS010000006">
    <property type="protein sequence ID" value="MBB3933460.1"/>
    <property type="molecule type" value="Genomic_DNA"/>
</dbReference>
<keyword evidence="1 2" id="KW-0732">Signal</keyword>